<evidence type="ECO:0000313" key="2">
    <source>
        <dbReference type="EMBL" id="KAA5546058.1"/>
    </source>
</evidence>
<dbReference type="Pfam" id="PF13561">
    <property type="entry name" value="adh_short_C2"/>
    <property type="match status" value="1"/>
</dbReference>
<dbReference type="EMBL" id="VWOX01000002">
    <property type="protein sequence ID" value="KAA5546058.1"/>
    <property type="molecule type" value="Genomic_DNA"/>
</dbReference>
<evidence type="ECO:0000313" key="3">
    <source>
        <dbReference type="Proteomes" id="UP000324479"/>
    </source>
</evidence>
<protein>
    <submittedName>
        <fullName evidence="2">SDR family oxidoreductase</fullName>
    </submittedName>
</protein>
<proteinExistence type="inferred from homology"/>
<comment type="similarity">
    <text evidence="1">Belongs to the short-chain dehydrogenases/reductases (SDR) family.</text>
</comment>
<dbReference type="PANTHER" id="PTHR42760:SF40">
    <property type="entry name" value="3-OXOACYL-[ACYL-CARRIER-PROTEIN] REDUCTASE, CHLOROPLASTIC"/>
    <property type="match status" value="1"/>
</dbReference>
<dbReference type="Proteomes" id="UP000324479">
    <property type="component" value="Unassembled WGS sequence"/>
</dbReference>
<reference evidence="2 3" key="1">
    <citation type="submission" date="2019-08" db="EMBL/GenBank/DDBJ databases">
        <authorList>
            <person name="Dhanesh K."/>
            <person name="Kumar G."/>
            <person name="Sasikala C."/>
            <person name="Venkata Ramana C."/>
        </authorList>
    </citation>
    <scope>NUCLEOTIDE SEQUENCE [LARGE SCALE GENOMIC DNA]</scope>
    <source>
        <strain evidence="2 3">JC645</strain>
    </source>
</reference>
<sequence>MQPIRAIVTGASSGIGREIAVELARRVAAESPAAESPAEQSRIVVHYRSNLEGARETVRQIHRFGIQTHLVASDIRDADDRRELVRQAWDFLETPTTWINNAGADVLTGDAKDGSFENKLRLLMETDVLGTIELTRAVVQRWSSASDLPAQPPSVTMIGWDQAPDGMEGDAGQMFGPVKAAVMAFANSLAQDLAPRIRVNTVAPGWIRTAWGESTDAYWDRRAREQSLMRRWGTPQDVAAAVCYVADPANSFCTGQTLVVNGGFDRTHR</sequence>
<dbReference type="AlphaFoldDB" id="A0A5M6DF05"/>
<comment type="caution">
    <text evidence="2">The sequence shown here is derived from an EMBL/GenBank/DDBJ whole genome shotgun (WGS) entry which is preliminary data.</text>
</comment>
<dbReference type="PANTHER" id="PTHR42760">
    <property type="entry name" value="SHORT-CHAIN DEHYDROGENASES/REDUCTASES FAMILY MEMBER"/>
    <property type="match status" value="1"/>
</dbReference>
<organism evidence="2 3">
    <name type="scientific">Roseiconus nitratireducens</name>
    <dbReference type="NCBI Taxonomy" id="2605748"/>
    <lineage>
        <taxon>Bacteria</taxon>
        <taxon>Pseudomonadati</taxon>
        <taxon>Planctomycetota</taxon>
        <taxon>Planctomycetia</taxon>
        <taxon>Pirellulales</taxon>
        <taxon>Pirellulaceae</taxon>
        <taxon>Roseiconus</taxon>
    </lineage>
</organism>
<dbReference type="Gene3D" id="3.40.50.720">
    <property type="entry name" value="NAD(P)-binding Rossmann-like Domain"/>
    <property type="match status" value="1"/>
</dbReference>
<dbReference type="GO" id="GO:0030497">
    <property type="term" value="P:fatty acid elongation"/>
    <property type="evidence" value="ECO:0007669"/>
    <property type="project" value="TreeGrafter"/>
</dbReference>
<gene>
    <name evidence="2" type="ORF">FYK55_03915</name>
</gene>
<dbReference type="GO" id="GO:0016616">
    <property type="term" value="F:oxidoreductase activity, acting on the CH-OH group of donors, NAD or NADP as acceptor"/>
    <property type="evidence" value="ECO:0007669"/>
    <property type="project" value="TreeGrafter"/>
</dbReference>
<dbReference type="RefSeq" id="WP_150075065.1">
    <property type="nucleotide sequence ID" value="NZ_VWOX01000002.1"/>
</dbReference>
<dbReference type="SUPFAM" id="SSF51735">
    <property type="entry name" value="NAD(P)-binding Rossmann-fold domains"/>
    <property type="match status" value="1"/>
</dbReference>
<dbReference type="CDD" id="cd05233">
    <property type="entry name" value="SDR_c"/>
    <property type="match status" value="1"/>
</dbReference>
<evidence type="ECO:0000256" key="1">
    <source>
        <dbReference type="ARBA" id="ARBA00006484"/>
    </source>
</evidence>
<name>A0A5M6DF05_9BACT</name>
<dbReference type="InterPro" id="IPR036291">
    <property type="entry name" value="NAD(P)-bd_dom_sf"/>
</dbReference>
<keyword evidence="3" id="KW-1185">Reference proteome</keyword>
<dbReference type="PRINTS" id="PR00081">
    <property type="entry name" value="GDHRDH"/>
</dbReference>
<accession>A0A5M6DF05</accession>
<dbReference type="InterPro" id="IPR002347">
    <property type="entry name" value="SDR_fam"/>
</dbReference>